<reference evidence="1 2" key="1">
    <citation type="submission" date="2014-12" db="EMBL/GenBank/DDBJ databases">
        <title>Genome sequencing of Arthrobacter phenanthrenivorans SWC37.</title>
        <authorList>
            <person name="Tan P.W."/>
            <person name="Chan K.-G."/>
        </authorList>
    </citation>
    <scope>NUCLEOTIDE SEQUENCE [LARGE SCALE GENOMIC DNA]</scope>
    <source>
        <strain evidence="1 2">SWC37</strain>
    </source>
</reference>
<comment type="caution">
    <text evidence="1">The sequence shown here is derived from an EMBL/GenBank/DDBJ whole genome shotgun (WGS) entry which is preliminary data.</text>
</comment>
<dbReference type="RefSeq" id="WP_043450408.1">
    <property type="nucleotide sequence ID" value="NZ_JWTB01000008.1"/>
</dbReference>
<dbReference type="OrthoDB" id="9976389at2"/>
<protein>
    <submittedName>
        <fullName evidence="1">Uncharacterized protein</fullName>
    </submittedName>
</protein>
<evidence type="ECO:0000313" key="1">
    <source>
        <dbReference type="EMBL" id="KIC68708.1"/>
    </source>
</evidence>
<proteinExistence type="predicted"/>
<name>A0A0B4EPS8_PSEPS</name>
<gene>
    <name evidence="1" type="ORF">RM50_04405</name>
</gene>
<evidence type="ECO:0000313" key="2">
    <source>
        <dbReference type="Proteomes" id="UP000031196"/>
    </source>
</evidence>
<dbReference type="EMBL" id="JWTB01000008">
    <property type="protein sequence ID" value="KIC68708.1"/>
    <property type="molecule type" value="Genomic_DNA"/>
</dbReference>
<dbReference type="Proteomes" id="UP000031196">
    <property type="component" value="Unassembled WGS sequence"/>
</dbReference>
<dbReference type="AlphaFoldDB" id="A0A0B4EPS8"/>
<accession>A0A0B4EPS8</accession>
<sequence length="189" mass="20151">MTTIALERTAAYASFADSLAKKAPLNGLALVTAFTQLDSTEQFDALVLAFETLVLDLRDAEISADDKEAKAAKTAWASALVAALDGMAVHFLDEGFMDEDQREIGTFIEDAAFAGLRGTTHARGRHLPYSRKELLPVLLAAFDKGHPNLTLSTSRLFAQTAFGPDYAGFRSALAAPIAAAPALGDLTLY</sequence>
<organism evidence="1 2">
    <name type="scientific">Pseudarthrobacter phenanthrenivorans</name>
    <name type="common">Arthrobacter phenanthrenivorans</name>
    <dbReference type="NCBI Taxonomy" id="361575"/>
    <lineage>
        <taxon>Bacteria</taxon>
        <taxon>Bacillati</taxon>
        <taxon>Actinomycetota</taxon>
        <taxon>Actinomycetes</taxon>
        <taxon>Micrococcales</taxon>
        <taxon>Micrococcaceae</taxon>
        <taxon>Pseudarthrobacter</taxon>
    </lineage>
</organism>